<dbReference type="EMBL" id="JAAEDH010000001">
    <property type="protein sequence ID" value="MBR0653839.1"/>
    <property type="molecule type" value="Genomic_DNA"/>
</dbReference>
<comment type="caution">
    <text evidence="6">The sequence shown here is derived from an EMBL/GenBank/DDBJ whole genome shotgun (WGS) entry which is preliminary data.</text>
</comment>
<reference evidence="6" key="1">
    <citation type="submission" date="2020-01" db="EMBL/GenBank/DDBJ databases">
        <authorList>
            <person name="Rat A."/>
        </authorList>
    </citation>
    <scope>NUCLEOTIDE SEQUENCE</scope>
    <source>
        <strain evidence="6">LMG 28251</strain>
    </source>
</reference>
<comment type="pathway">
    <text evidence="1">Protein modification; protein glycosylation.</text>
</comment>
<keyword evidence="4" id="KW-0802">TPR repeat</keyword>
<keyword evidence="2 6" id="KW-0808">Transferase</keyword>
<dbReference type="SUPFAM" id="SSF53756">
    <property type="entry name" value="UDP-Glycosyltransferase/glycogen phosphorylase"/>
    <property type="match status" value="1"/>
</dbReference>
<dbReference type="AlphaFoldDB" id="A0AAF1JUN9"/>
<name>A0AAF1JUN9_9PROT</name>
<evidence type="ECO:0000313" key="6">
    <source>
        <dbReference type="EMBL" id="MBR0653839.1"/>
    </source>
</evidence>
<accession>A0AAF1JUN9</accession>
<dbReference type="Proteomes" id="UP001196068">
    <property type="component" value="Unassembled WGS sequence"/>
</dbReference>
<protein>
    <submittedName>
        <fullName evidence="6">Glycosyl transferase</fullName>
    </submittedName>
</protein>
<dbReference type="GO" id="GO:0016740">
    <property type="term" value="F:transferase activity"/>
    <property type="evidence" value="ECO:0007669"/>
    <property type="project" value="UniProtKB-KW"/>
</dbReference>
<keyword evidence="7" id="KW-1185">Reference proteome</keyword>
<dbReference type="Gene3D" id="3.40.50.11380">
    <property type="match status" value="1"/>
</dbReference>
<keyword evidence="3" id="KW-0677">Repeat</keyword>
<dbReference type="PANTHER" id="PTHR44998">
    <property type="match status" value="1"/>
</dbReference>
<organism evidence="6 7">
    <name type="scientific">Plastoroseomonas arctica</name>
    <dbReference type="NCBI Taxonomy" id="1509237"/>
    <lineage>
        <taxon>Bacteria</taxon>
        <taxon>Pseudomonadati</taxon>
        <taxon>Pseudomonadota</taxon>
        <taxon>Alphaproteobacteria</taxon>
        <taxon>Acetobacterales</taxon>
        <taxon>Acetobacteraceae</taxon>
        <taxon>Plastoroseomonas</taxon>
    </lineage>
</organism>
<dbReference type="SUPFAM" id="SSF48452">
    <property type="entry name" value="TPR-like"/>
    <property type="match status" value="1"/>
</dbReference>
<dbReference type="Gene3D" id="3.40.50.2000">
    <property type="entry name" value="Glycogen Phosphorylase B"/>
    <property type="match status" value="1"/>
</dbReference>
<dbReference type="InterPro" id="IPR029489">
    <property type="entry name" value="OGT/SEC/SPY_C"/>
</dbReference>
<evidence type="ECO:0000259" key="5">
    <source>
        <dbReference type="Pfam" id="PF13844"/>
    </source>
</evidence>
<dbReference type="Gene3D" id="1.25.40.10">
    <property type="entry name" value="Tetratricopeptide repeat domain"/>
    <property type="match status" value="1"/>
</dbReference>
<proteinExistence type="predicted"/>
<gene>
    <name evidence="6" type="ORF">GXW79_01985</name>
</gene>
<feature type="domain" description="O-GlcNAc transferase C-terminal" evidence="5">
    <location>
        <begin position="393"/>
        <end position="579"/>
    </location>
</feature>
<dbReference type="Pfam" id="PF13844">
    <property type="entry name" value="Glyco_transf_41"/>
    <property type="match status" value="2"/>
</dbReference>
<reference evidence="6" key="2">
    <citation type="journal article" date="2021" name="Syst. Appl. Microbiol.">
        <title>Roseomonas hellenica sp. nov., isolated from roots of wild-growing Alkanna tinctoria.</title>
        <authorList>
            <person name="Rat A."/>
            <person name="Naranjo H.D."/>
            <person name="Lebbe L."/>
            <person name="Cnockaert M."/>
            <person name="Krigas N."/>
            <person name="Grigoriadou K."/>
            <person name="Maloupa E."/>
            <person name="Willems A."/>
        </authorList>
    </citation>
    <scope>NUCLEOTIDE SEQUENCE</scope>
    <source>
        <strain evidence="6">LMG 28251</strain>
    </source>
</reference>
<evidence type="ECO:0000256" key="3">
    <source>
        <dbReference type="ARBA" id="ARBA00022737"/>
    </source>
</evidence>
<dbReference type="InterPro" id="IPR011990">
    <property type="entry name" value="TPR-like_helical_dom_sf"/>
</dbReference>
<dbReference type="RefSeq" id="WP_211872520.1">
    <property type="nucleotide sequence ID" value="NZ_JAAEDH010000001.1"/>
</dbReference>
<evidence type="ECO:0000256" key="1">
    <source>
        <dbReference type="ARBA" id="ARBA00004922"/>
    </source>
</evidence>
<evidence type="ECO:0000256" key="4">
    <source>
        <dbReference type="ARBA" id="ARBA00022803"/>
    </source>
</evidence>
<dbReference type="PANTHER" id="PTHR44998:SF1">
    <property type="entry name" value="UDP-N-ACETYLGLUCOSAMINE--PEPTIDE N-ACETYLGLUCOSAMINYLTRANSFERASE 110 KDA SUBUNIT"/>
    <property type="match status" value="1"/>
</dbReference>
<feature type="domain" description="O-GlcNAc transferase C-terminal" evidence="5">
    <location>
        <begin position="231"/>
        <end position="374"/>
    </location>
</feature>
<sequence>MDTTIIAELFGTAQSHAQAGRPDAAAALYRDWLAAHAESPYRHAVLFNHAVVLSSLGAVQEAAVALQEAVAARPNFLPAHVNLGVLLERLGAADQAFAHWTQVTTALAQVTGESVGHKAAALKLSASLLEGRKMLAQAEAALRQMIELGQHPADVVQHWIALRQRQCTWPLLEPVGPFDRSALLRRMAPLSLASYADDPLLQLAGAAACAREEIGRPAPGSVARHAVPRARPGRLRIGYLSSDLRDHAIGYLTADMFHRHDRDQFEVFLYYCGIPAEDATKARIRDGAEHWVDITPLDDDAALALMLRDAIDILVDINGHTRSARSKLLARRPAPVIVNWLGFAGTMGTPYHHYIIADPTIIPEGHEIYYTERVLRLPCYQPNDRARVVAPTPTRAECGLPENATVFCSFNGAQKITPFLFARWMDILRAVPDSLLWLLKGAEAVDTRQRALAEAAGIDPARLIFVPFAPNAQHIARYALADLFLDTTPYGAHTTASDALWMGVPILTMPGRGFASRVCASLVRAAGIPGLVCATPAEYTARAIALGHDRLRLATYRDQLLAGRHSSLLFDTAPFTREMEALFRRIWAEACAGRLPVPEMTNLDTYLEIGASLDHDGVEFSQIADYQGLYRAALAERHDFVRLPWDSRVWHAPDATALEAAA</sequence>
<evidence type="ECO:0000313" key="7">
    <source>
        <dbReference type="Proteomes" id="UP001196068"/>
    </source>
</evidence>
<evidence type="ECO:0000256" key="2">
    <source>
        <dbReference type="ARBA" id="ARBA00022679"/>
    </source>
</evidence>